<feature type="signal peptide" evidence="1">
    <location>
        <begin position="1"/>
        <end position="22"/>
    </location>
</feature>
<evidence type="ECO:0000313" key="3">
    <source>
        <dbReference type="EMBL" id="PHG80610.1"/>
    </source>
</evidence>
<evidence type="ECO:0000313" key="4">
    <source>
        <dbReference type="Proteomes" id="UP000225135"/>
    </source>
</evidence>
<dbReference type="Proteomes" id="UP000225135">
    <property type="component" value="Unassembled WGS sequence"/>
</dbReference>
<reference evidence="3 4" key="1">
    <citation type="submission" date="2017-09" db="EMBL/GenBank/DDBJ databases">
        <title>Large-scale bioinformatics analysis of Bacillus genomes uncovers conserved roles of natural products in bacterial physiology.</title>
        <authorList>
            <consortium name="Agbiome Team Llc"/>
            <person name="Bleich R.M."/>
            <person name="Grubbs K.J."/>
            <person name="Santa Maria K.C."/>
            <person name="Allen S.E."/>
            <person name="Farag S."/>
            <person name="Shank E.A."/>
            <person name="Bowers A."/>
        </authorList>
    </citation>
    <scope>NUCLEOTIDE SEQUENCE [LARGE SCALE GENOMIC DNA]</scope>
    <source>
        <strain evidence="3 4">AFS029792</strain>
    </source>
</reference>
<dbReference type="AlphaFoldDB" id="A0A9X7E4P8"/>
<dbReference type="EMBL" id="NUUR01000057">
    <property type="protein sequence ID" value="PHG80610.1"/>
    <property type="molecule type" value="Genomic_DNA"/>
</dbReference>
<dbReference type="Pfam" id="PF13130">
    <property type="entry name" value="DUF3952"/>
    <property type="match status" value="1"/>
</dbReference>
<sequence>MKFKKKAKMMIVLSIVASLLSGCDFWGNQIDYKSFVKALDEGDMRKVMSASDDGDAYVKERVIDFTTEKNGDDRIHNTLYQTTEGIYNLKENLLYGETTQKITSDIKNIKDRHKDNKYKEEKYSTRFMYKDRKGYSTDSSLDVSHVKLIFNRLQGVGSLQLKVDGNKKKFNEPNTVGFTLTESQFQEIINDKSNLQYDSFEPASIVFNFNDFKDTKQHPMQIIQLIISIVYEKKNSEGKLFTHTQQISVNFSSKKDNDQEANQDYMNYEKSFQNNKSF</sequence>
<keyword evidence="1" id="KW-0732">Signal</keyword>
<gene>
    <name evidence="3" type="ORF">COI69_19815</name>
</gene>
<protein>
    <submittedName>
        <fullName evidence="3">DUF3952 domain-containing protein</fullName>
    </submittedName>
</protein>
<comment type="caution">
    <text evidence="3">The sequence shown here is derived from an EMBL/GenBank/DDBJ whole genome shotgun (WGS) entry which is preliminary data.</text>
</comment>
<dbReference type="InterPro" id="IPR025019">
    <property type="entry name" value="DUF3952"/>
</dbReference>
<dbReference type="PROSITE" id="PS51257">
    <property type="entry name" value="PROKAR_LIPOPROTEIN"/>
    <property type="match status" value="1"/>
</dbReference>
<dbReference type="RefSeq" id="WP_016081907.1">
    <property type="nucleotide sequence ID" value="NZ_NUQH01000047.1"/>
</dbReference>
<proteinExistence type="predicted"/>
<organism evidence="3 4">
    <name type="scientific">Bacillus cereus</name>
    <dbReference type="NCBI Taxonomy" id="1396"/>
    <lineage>
        <taxon>Bacteria</taxon>
        <taxon>Bacillati</taxon>
        <taxon>Bacillota</taxon>
        <taxon>Bacilli</taxon>
        <taxon>Bacillales</taxon>
        <taxon>Bacillaceae</taxon>
        <taxon>Bacillus</taxon>
        <taxon>Bacillus cereus group</taxon>
    </lineage>
</organism>
<evidence type="ECO:0000256" key="1">
    <source>
        <dbReference type="SAM" id="SignalP"/>
    </source>
</evidence>
<feature type="chain" id="PRO_5040801180" evidence="1">
    <location>
        <begin position="23"/>
        <end position="278"/>
    </location>
</feature>
<evidence type="ECO:0000259" key="2">
    <source>
        <dbReference type="Pfam" id="PF13130"/>
    </source>
</evidence>
<accession>A0A9X7E4P8</accession>
<feature type="domain" description="DUF3952" evidence="2">
    <location>
        <begin position="18"/>
        <end position="121"/>
    </location>
</feature>
<name>A0A9X7E4P8_BACCE</name>